<dbReference type="Gene3D" id="3.90.1200.10">
    <property type="match status" value="1"/>
</dbReference>
<evidence type="ECO:0000259" key="1">
    <source>
        <dbReference type="Pfam" id="PF01636"/>
    </source>
</evidence>
<dbReference type="InterPro" id="IPR002575">
    <property type="entry name" value="Aminoglycoside_PTrfase"/>
</dbReference>
<evidence type="ECO:0000313" key="3">
    <source>
        <dbReference type="Proteomes" id="UP000242791"/>
    </source>
</evidence>
<dbReference type="PANTHER" id="PTHR21310:SF58">
    <property type="entry name" value="AMINOGLYCOSIDE PHOSPHOTRANSFERASE DOMAIN-CONTAINING PROTEIN"/>
    <property type="match status" value="1"/>
</dbReference>
<feature type="domain" description="Aminoglycoside phosphotransferase" evidence="1">
    <location>
        <begin position="37"/>
        <end position="173"/>
    </location>
</feature>
<evidence type="ECO:0000313" key="2">
    <source>
        <dbReference type="EMBL" id="OJD28577.1"/>
    </source>
</evidence>
<comment type="caution">
    <text evidence="2">The sequence shown here is derived from an EMBL/GenBank/DDBJ whole genome shotgun (WGS) entry which is preliminary data.</text>
</comment>
<dbReference type="CDD" id="cd05120">
    <property type="entry name" value="APH_ChoK_like"/>
    <property type="match status" value="1"/>
</dbReference>
<dbReference type="OrthoDB" id="8300194at2759"/>
<dbReference type="InterPro" id="IPR051678">
    <property type="entry name" value="AGP_Transferase"/>
</dbReference>
<organism evidence="2 3">
    <name type="scientific">Blastomyces percursus</name>
    <dbReference type="NCBI Taxonomy" id="1658174"/>
    <lineage>
        <taxon>Eukaryota</taxon>
        <taxon>Fungi</taxon>
        <taxon>Dikarya</taxon>
        <taxon>Ascomycota</taxon>
        <taxon>Pezizomycotina</taxon>
        <taxon>Eurotiomycetes</taxon>
        <taxon>Eurotiomycetidae</taxon>
        <taxon>Onygenales</taxon>
        <taxon>Ajellomycetaceae</taxon>
        <taxon>Blastomyces</taxon>
    </lineage>
</organism>
<dbReference type="VEuPathDB" id="FungiDB:ACJ73_00018"/>
<keyword evidence="3" id="KW-1185">Reference proteome</keyword>
<accession>A0A1J9QJD9</accession>
<dbReference type="STRING" id="1658174.A0A1J9QJD9"/>
<dbReference type="Proteomes" id="UP000242791">
    <property type="component" value="Unassembled WGS sequence"/>
</dbReference>
<proteinExistence type="predicted"/>
<dbReference type="SUPFAM" id="SSF56112">
    <property type="entry name" value="Protein kinase-like (PK-like)"/>
    <property type="match status" value="1"/>
</dbReference>
<reference evidence="2 3" key="1">
    <citation type="submission" date="2015-08" db="EMBL/GenBank/DDBJ databases">
        <title>Emmonsia species relationships and genome sequence.</title>
        <authorList>
            <person name="Cuomo C.A."/>
            <person name="Schwartz I.S."/>
            <person name="Kenyon C."/>
            <person name="De Hoog G.S."/>
            <person name="Govender N.P."/>
            <person name="Botha A."/>
            <person name="Moreno L."/>
            <person name="De Vries M."/>
            <person name="Munoz J.F."/>
            <person name="Stielow J.B."/>
        </authorList>
    </citation>
    <scope>NUCLEOTIDE SEQUENCE [LARGE SCALE GENOMIC DNA]</scope>
    <source>
        <strain evidence="2 3">EI222</strain>
    </source>
</reference>
<protein>
    <recommendedName>
        <fullName evidence="1">Aminoglycoside phosphotransferase domain-containing protein</fullName>
    </recommendedName>
</protein>
<dbReference type="EMBL" id="LGTZ01000001">
    <property type="protein sequence ID" value="OJD28577.1"/>
    <property type="molecule type" value="Genomic_DNA"/>
</dbReference>
<dbReference type="PANTHER" id="PTHR21310">
    <property type="entry name" value="AMINOGLYCOSIDE PHOSPHOTRANSFERASE-RELATED-RELATED"/>
    <property type="match status" value="1"/>
</dbReference>
<name>A0A1J9QJD9_9EURO</name>
<sequence>MTDPFTPKLATARIWETAPSAAKKPTSCNHCCQHNNSPVPKVYDTRGDGEKAEILMDYMPGEPLDKAWKKLTSDQQASACSQLAGYLAELRKLTGKRIEGLNGSMVRVWSYQSRWSGPFDTEQEFNVFLAKGTDKHPAANHAIHFSHGDLAPRNILADEYGNITVILDWEWVGWFLEY</sequence>
<dbReference type="AlphaFoldDB" id="A0A1J9QJD9"/>
<dbReference type="Pfam" id="PF01636">
    <property type="entry name" value="APH"/>
    <property type="match status" value="1"/>
</dbReference>
<dbReference type="InterPro" id="IPR011009">
    <property type="entry name" value="Kinase-like_dom_sf"/>
</dbReference>
<gene>
    <name evidence="2" type="ORF">ACJ73_00018</name>
</gene>